<gene>
    <name evidence="3" type="ORF">LSH36_202g08040</name>
</gene>
<keyword evidence="4" id="KW-1185">Reference proteome</keyword>
<evidence type="ECO:0000313" key="3">
    <source>
        <dbReference type="EMBL" id="KAK2156926.1"/>
    </source>
</evidence>
<dbReference type="InterPro" id="IPR036036">
    <property type="entry name" value="SOCS_box-like_dom_sf"/>
</dbReference>
<protein>
    <recommendedName>
        <fullName evidence="2">SOCS box domain-containing protein</fullName>
    </recommendedName>
</protein>
<evidence type="ECO:0000313" key="4">
    <source>
        <dbReference type="Proteomes" id="UP001208570"/>
    </source>
</evidence>
<dbReference type="AlphaFoldDB" id="A0AAD9N6L5"/>
<dbReference type="PROSITE" id="PS50088">
    <property type="entry name" value="ANK_REPEAT"/>
    <property type="match status" value="3"/>
</dbReference>
<dbReference type="SUPFAM" id="SSF158235">
    <property type="entry name" value="SOCS box-like"/>
    <property type="match status" value="1"/>
</dbReference>
<dbReference type="GO" id="GO:0035556">
    <property type="term" value="P:intracellular signal transduction"/>
    <property type="evidence" value="ECO:0007669"/>
    <property type="project" value="InterPro"/>
</dbReference>
<feature type="domain" description="SOCS box" evidence="2">
    <location>
        <begin position="412"/>
        <end position="470"/>
    </location>
</feature>
<dbReference type="Proteomes" id="UP001208570">
    <property type="component" value="Unassembled WGS sequence"/>
</dbReference>
<dbReference type="InterPro" id="IPR036770">
    <property type="entry name" value="Ankyrin_rpt-contain_sf"/>
</dbReference>
<dbReference type="Pfam" id="PF12796">
    <property type="entry name" value="Ank_2"/>
    <property type="match status" value="2"/>
</dbReference>
<dbReference type="PANTHER" id="PTHR46224:SF64">
    <property type="entry name" value="IQ MOTIF AND ANKYRIN REPEAT DOMAIN-CONTAINING PROTEIN 1"/>
    <property type="match status" value="1"/>
</dbReference>
<name>A0AAD9N6L5_9ANNE</name>
<dbReference type="PANTHER" id="PTHR46224">
    <property type="entry name" value="ANKYRIN REPEAT FAMILY PROTEIN"/>
    <property type="match status" value="1"/>
</dbReference>
<keyword evidence="1" id="KW-0040">ANK repeat</keyword>
<dbReference type="PROSITE" id="PS50225">
    <property type="entry name" value="SOCS"/>
    <property type="match status" value="1"/>
</dbReference>
<feature type="repeat" description="ANK" evidence="1">
    <location>
        <begin position="204"/>
        <end position="236"/>
    </location>
</feature>
<dbReference type="InterPro" id="IPR051616">
    <property type="entry name" value="Cul2-RING_E3_ligase_SR"/>
</dbReference>
<dbReference type="EMBL" id="JAODUP010000202">
    <property type="protein sequence ID" value="KAK2156926.1"/>
    <property type="molecule type" value="Genomic_DNA"/>
</dbReference>
<organism evidence="3 4">
    <name type="scientific">Paralvinella palmiformis</name>
    <dbReference type="NCBI Taxonomy" id="53620"/>
    <lineage>
        <taxon>Eukaryota</taxon>
        <taxon>Metazoa</taxon>
        <taxon>Spiralia</taxon>
        <taxon>Lophotrochozoa</taxon>
        <taxon>Annelida</taxon>
        <taxon>Polychaeta</taxon>
        <taxon>Sedentaria</taxon>
        <taxon>Canalipalpata</taxon>
        <taxon>Terebellida</taxon>
        <taxon>Terebelliformia</taxon>
        <taxon>Alvinellidae</taxon>
        <taxon>Paralvinella</taxon>
    </lineage>
</organism>
<feature type="repeat" description="ANK" evidence="1">
    <location>
        <begin position="112"/>
        <end position="144"/>
    </location>
</feature>
<dbReference type="InterPro" id="IPR001496">
    <property type="entry name" value="SOCS_box"/>
</dbReference>
<evidence type="ECO:0000256" key="1">
    <source>
        <dbReference type="PROSITE-ProRule" id="PRU00023"/>
    </source>
</evidence>
<dbReference type="InterPro" id="IPR002110">
    <property type="entry name" value="Ankyrin_rpt"/>
</dbReference>
<sequence length="477" mass="53929">MGITYFHWMSPSETRCAHKRKSEAGSTIILRLRSPLHISAKKVPNMQQFFKRFFNQPLGLEGKYMAQEETFNYRNIHDVEPTVYSAIRYNRLGELEEILKGGIDVNCTHGGAETTPVHVACEVGNLAALQMLVKYGGHVNVHDVAGGATPLLVSATVGNLEIVKYLLDCGADINASGNQLFPQVAEQDARSGQPDYPEIFDAYQGNVPLIQACREGHVIVVHELLDRGCDVNIQNKNGNTALHVACLSRTFYPYPTEQSRFIPSTFLHCPDPHIVSILLHHGARLDLVNYLSQTSLQRLFLIRHSYHLGMTGWSFSQRENSDIIKDFFAVVYCLLQHGASLPAHFNQHLQTYRDSALSQELLTTVKYVENFGLMDDVFPVILKTLVFSLENGCYFDPYEINSLRCYDPQYKVLTDHLYPLISSPRTLRSMCRQFLRCYLNSVHGGLHMDMVSKLPLPESVAQYLMGQERKVLNLPIH</sequence>
<dbReference type="PROSITE" id="PS50297">
    <property type="entry name" value="ANK_REP_REGION"/>
    <property type="match status" value="3"/>
</dbReference>
<accession>A0AAD9N6L5</accession>
<feature type="repeat" description="ANK" evidence="1">
    <location>
        <begin position="146"/>
        <end position="178"/>
    </location>
</feature>
<proteinExistence type="predicted"/>
<reference evidence="3" key="1">
    <citation type="journal article" date="2023" name="Mol. Biol. Evol.">
        <title>Third-Generation Sequencing Reveals the Adaptive Role of the Epigenome in Three Deep-Sea Polychaetes.</title>
        <authorList>
            <person name="Perez M."/>
            <person name="Aroh O."/>
            <person name="Sun Y."/>
            <person name="Lan Y."/>
            <person name="Juniper S.K."/>
            <person name="Young C.R."/>
            <person name="Angers B."/>
            <person name="Qian P.Y."/>
        </authorList>
    </citation>
    <scope>NUCLEOTIDE SEQUENCE</scope>
    <source>
        <strain evidence="3">P08H-3</strain>
    </source>
</reference>
<dbReference type="SMART" id="SM00248">
    <property type="entry name" value="ANK"/>
    <property type="match status" value="5"/>
</dbReference>
<evidence type="ECO:0000259" key="2">
    <source>
        <dbReference type="PROSITE" id="PS50225"/>
    </source>
</evidence>
<dbReference type="SUPFAM" id="SSF48403">
    <property type="entry name" value="Ankyrin repeat"/>
    <property type="match status" value="1"/>
</dbReference>
<dbReference type="Gene3D" id="1.25.40.20">
    <property type="entry name" value="Ankyrin repeat-containing domain"/>
    <property type="match status" value="2"/>
</dbReference>
<dbReference type="Pfam" id="PF07525">
    <property type="entry name" value="SOCS_box"/>
    <property type="match status" value="1"/>
</dbReference>
<comment type="caution">
    <text evidence="3">The sequence shown here is derived from an EMBL/GenBank/DDBJ whole genome shotgun (WGS) entry which is preliminary data.</text>
</comment>